<sequence>MHKTAFRRARLICKSPCSWDVKNRTWQLTDILRPAIVTLDWQRGGKTLFKSVNYAGYIGVLTAIKPVSI</sequence>
<organism evidence="1 2">
    <name type="scientific">Dreissena polymorpha</name>
    <name type="common">Zebra mussel</name>
    <name type="synonym">Mytilus polymorpha</name>
    <dbReference type="NCBI Taxonomy" id="45954"/>
    <lineage>
        <taxon>Eukaryota</taxon>
        <taxon>Metazoa</taxon>
        <taxon>Spiralia</taxon>
        <taxon>Lophotrochozoa</taxon>
        <taxon>Mollusca</taxon>
        <taxon>Bivalvia</taxon>
        <taxon>Autobranchia</taxon>
        <taxon>Heteroconchia</taxon>
        <taxon>Euheterodonta</taxon>
        <taxon>Imparidentia</taxon>
        <taxon>Neoheterodontei</taxon>
        <taxon>Myida</taxon>
        <taxon>Dreissenoidea</taxon>
        <taxon>Dreissenidae</taxon>
        <taxon>Dreissena</taxon>
    </lineage>
</organism>
<reference evidence="1" key="2">
    <citation type="submission" date="2020-11" db="EMBL/GenBank/DDBJ databases">
        <authorList>
            <person name="McCartney M.A."/>
            <person name="Auch B."/>
            <person name="Kono T."/>
            <person name="Mallez S."/>
            <person name="Becker A."/>
            <person name="Gohl D.M."/>
            <person name="Silverstein K.A.T."/>
            <person name="Koren S."/>
            <person name="Bechman K.B."/>
            <person name="Herman A."/>
            <person name="Abrahante J.E."/>
            <person name="Garbe J."/>
        </authorList>
    </citation>
    <scope>NUCLEOTIDE SEQUENCE</scope>
    <source>
        <strain evidence="1">Duluth1</strain>
        <tissue evidence="1">Whole animal</tissue>
    </source>
</reference>
<dbReference type="AlphaFoldDB" id="A0A9D4KFM5"/>
<evidence type="ECO:0000313" key="1">
    <source>
        <dbReference type="EMBL" id="KAH3838776.1"/>
    </source>
</evidence>
<dbReference type="Proteomes" id="UP000828390">
    <property type="component" value="Unassembled WGS sequence"/>
</dbReference>
<proteinExistence type="predicted"/>
<dbReference type="EMBL" id="JAIWYP010000004">
    <property type="protein sequence ID" value="KAH3838776.1"/>
    <property type="molecule type" value="Genomic_DNA"/>
</dbReference>
<name>A0A9D4KFM5_DREPO</name>
<reference evidence="1" key="1">
    <citation type="journal article" date="2019" name="bioRxiv">
        <title>The Genome of the Zebra Mussel, Dreissena polymorpha: A Resource for Invasive Species Research.</title>
        <authorList>
            <person name="McCartney M.A."/>
            <person name="Auch B."/>
            <person name="Kono T."/>
            <person name="Mallez S."/>
            <person name="Zhang Y."/>
            <person name="Obille A."/>
            <person name="Becker A."/>
            <person name="Abrahante J.E."/>
            <person name="Garbe J."/>
            <person name="Badalamenti J.P."/>
            <person name="Herman A."/>
            <person name="Mangelson H."/>
            <person name="Liachko I."/>
            <person name="Sullivan S."/>
            <person name="Sone E.D."/>
            <person name="Koren S."/>
            <person name="Silverstein K.A.T."/>
            <person name="Beckman K.B."/>
            <person name="Gohl D.M."/>
        </authorList>
    </citation>
    <scope>NUCLEOTIDE SEQUENCE</scope>
    <source>
        <strain evidence="1">Duluth1</strain>
        <tissue evidence="1">Whole animal</tissue>
    </source>
</reference>
<accession>A0A9D4KFM5</accession>
<comment type="caution">
    <text evidence="1">The sequence shown here is derived from an EMBL/GenBank/DDBJ whole genome shotgun (WGS) entry which is preliminary data.</text>
</comment>
<protein>
    <submittedName>
        <fullName evidence="1">Uncharacterized protein</fullName>
    </submittedName>
</protein>
<gene>
    <name evidence="1" type="ORF">DPMN_112191</name>
</gene>
<evidence type="ECO:0000313" key="2">
    <source>
        <dbReference type="Proteomes" id="UP000828390"/>
    </source>
</evidence>
<keyword evidence="2" id="KW-1185">Reference proteome</keyword>